<keyword evidence="7" id="KW-0694">RNA-binding</keyword>
<dbReference type="HAMAP" id="MF_00847">
    <property type="entry name" value="EttA"/>
    <property type="match status" value="1"/>
</dbReference>
<accession>A0ABT8SPZ4</accession>
<evidence type="ECO:0000256" key="2">
    <source>
        <dbReference type="ARBA" id="ARBA00022555"/>
    </source>
</evidence>
<dbReference type="InterPro" id="IPR022374">
    <property type="entry name" value="EttA"/>
</dbReference>
<comment type="subunit">
    <text evidence="7">Monomer. Probably contacts ribosomal proteins L1, L5, L33 and S7, the 16S and 23S rRNA and the P-site containing tRNA(fMet).</text>
</comment>
<keyword evidence="7" id="KW-0963">Cytoplasm</keyword>
<dbReference type="InterPro" id="IPR027417">
    <property type="entry name" value="P-loop_NTPase"/>
</dbReference>
<feature type="domain" description="ABC transporter" evidence="8">
    <location>
        <begin position="7"/>
        <end position="257"/>
    </location>
</feature>
<reference evidence="9" key="1">
    <citation type="submission" date="2023-07" db="EMBL/GenBank/DDBJ databases">
        <title>Brevundimonas soil sp. nov., isolated from the soil of chemical plant.</title>
        <authorList>
            <person name="Wu N."/>
        </authorList>
    </citation>
    <scope>NUCLEOTIDE SEQUENCE</scope>
    <source>
        <strain evidence="9">XZ-24</strain>
    </source>
</reference>
<dbReference type="EC" id="3.6.1.-" evidence="7"/>
<comment type="domain">
    <text evidence="7">The P-site tRNA interaction motif (PtIM domain) probably interacts with the P-site tRNA(fMet) as well as the 23S rRNA.</text>
</comment>
<comment type="domain">
    <text evidence="7">The arm domain is inserted in the first ABC transporter domain. Probably contacts ribosomal protein L1.</text>
</comment>
<dbReference type="InterPro" id="IPR017871">
    <property type="entry name" value="ABC_transporter-like_CS"/>
</dbReference>
<evidence type="ECO:0000313" key="10">
    <source>
        <dbReference type="Proteomes" id="UP001169063"/>
    </source>
</evidence>
<dbReference type="EMBL" id="JAUKTR010000004">
    <property type="protein sequence ID" value="MDO1559733.1"/>
    <property type="molecule type" value="Genomic_DNA"/>
</dbReference>
<dbReference type="PROSITE" id="PS50893">
    <property type="entry name" value="ABC_TRANSPORTER_2"/>
    <property type="match status" value="2"/>
</dbReference>
<name>A0ABT8SPZ4_9CAUL</name>
<comment type="subcellular location">
    <subcellularLocation>
        <location evidence="7">Cytoplasm</location>
    </subcellularLocation>
    <text evidence="7">Associates with ribosomes and polysomes.</text>
</comment>
<dbReference type="Gene3D" id="3.40.50.300">
    <property type="entry name" value="P-loop containing nucleotide triphosphate hydrolases"/>
    <property type="match status" value="2"/>
</dbReference>
<feature type="domain" description="ABC transporter" evidence="8">
    <location>
        <begin position="324"/>
        <end position="541"/>
    </location>
</feature>
<dbReference type="SUPFAM" id="SSF52540">
    <property type="entry name" value="P-loop containing nucleoside triphosphate hydrolases"/>
    <property type="match status" value="2"/>
</dbReference>
<feature type="binding site" evidence="7">
    <location>
        <begin position="356"/>
        <end position="363"/>
    </location>
    <ligand>
        <name>ATP</name>
        <dbReference type="ChEBI" id="CHEBI:30616"/>
        <label>2</label>
    </ligand>
</feature>
<dbReference type="Pfam" id="PF00005">
    <property type="entry name" value="ABC_tran"/>
    <property type="match status" value="2"/>
</dbReference>
<keyword evidence="7" id="KW-0677">Repeat</keyword>
<dbReference type="NCBIfam" id="TIGR03719">
    <property type="entry name" value="ABC_ABC_ChvD"/>
    <property type="match status" value="1"/>
</dbReference>
<evidence type="ECO:0000259" key="8">
    <source>
        <dbReference type="PROSITE" id="PS50893"/>
    </source>
</evidence>
<evidence type="ECO:0000256" key="5">
    <source>
        <dbReference type="ARBA" id="ARBA00022840"/>
    </source>
</evidence>
<dbReference type="PANTHER" id="PTHR43858">
    <property type="entry name" value="ENERGY-DEPENDENT TRANSLATIONAL THROTTLE PROTEIN ETTA"/>
    <property type="match status" value="1"/>
</dbReference>
<comment type="function">
    <text evidence="7">A translation factor that gates the progression of the 70S ribosomal initiation complex (IC, containing tRNA(fMet) in the P-site) into the translation elongation cycle by using a mechanism sensitive to the ATP/ADP ratio. Binds to the 70S ribosome E-site where it modulates the state of the translating ribosome during subunit translocation. ATP hydrolysis probably frees it from the ribosome, which can enter the elongation phase.</text>
</comment>
<keyword evidence="7" id="KW-0378">Hydrolase</keyword>
<evidence type="ECO:0000256" key="7">
    <source>
        <dbReference type="HAMAP-Rule" id="MF_00847"/>
    </source>
</evidence>
<evidence type="ECO:0000256" key="4">
    <source>
        <dbReference type="ARBA" id="ARBA00022741"/>
    </source>
</evidence>
<dbReference type="PANTHER" id="PTHR43858:SF1">
    <property type="entry name" value="ABC TRANSPORTER-RELATED PROTEIN"/>
    <property type="match status" value="1"/>
</dbReference>
<dbReference type="InterPro" id="IPR032781">
    <property type="entry name" value="ABC_tran_Xtn"/>
</dbReference>
<keyword evidence="4 7" id="KW-0547">Nucleotide-binding</keyword>
<evidence type="ECO:0000256" key="3">
    <source>
        <dbReference type="ARBA" id="ARBA00022730"/>
    </source>
</evidence>
<dbReference type="SMART" id="SM00382">
    <property type="entry name" value="AAA"/>
    <property type="match status" value="2"/>
</dbReference>
<dbReference type="RefSeq" id="WP_302110168.1">
    <property type="nucleotide sequence ID" value="NZ_JAUKTR010000004.1"/>
</dbReference>
<evidence type="ECO:0000256" key="6">
    <source>
        <dbReference type="ARBA" id="ARBA00022845"/>
    </source>
</evidence>
<gene>
    <name evidence="7 9" type="primary">ettA</name>
    <name evidence="9" type="ORF">Q0812_09875</name>
</gene>
<proteinExistence type="inferred from homology"/>
<keyword evidence="2 7" id="KW-0820">tRNA-binding</keyword>
<keyword evidence="10" id="KW-1185">Reference proteome</keyword>
<dbReference type="Pfam" id="PF12848">
    <property type="entry name" value="ABC_tran_Xtn"/>
    <property type="match status" value="1"/>
</dbReference>
<dbReference type="InterPro" id="IPR003593">
    <property type="entry name" value="AAA+_ATPase"/>
</dbReference>
<comment type="catalytic activity">
    <reaction evidence="7">
        <text>ATP + H2O = ADP + phosphate + H(+)</text>
        <dbReference type="Rhea" id="RHEA:13065"/>
        <dbReference type="ChEBI" id="CHEBI:15377"/>
        <dbReference type="ChEBI" id="CHEBI:15378"/>
        <dbReference type="ChEBI" id="CHEBI:30616"/>
        <dbReference type="ChEBI" id="CHEBI:43474"/>
        <dbReference type="ChEBI" id="CHEBI:456216"/>
    </reaction>
</comment>
<dbReference type="CDD" id="cd03221">
    <property type="entry name" value="ABCF_EF-3"/>
    <property type="match status" value="2"/>
</dbReference>
<dbReference type="PROSITE" id="PS00211">
    <property type="entry name" value="ABC_TRANSPORTER_1"/>
    <property type="match status" value="1"/>
</dbReference>
<sequence>MAQQYIFQMQGLTKAYPGGKKVFENIWLSFYPDAKIGVVGVNGSGKSTLLKIMAGIDKEFSGEARAADGTKMGYLEQEPQLDPALDVWGNVIAWCDEKKTFDRFNAVAGELGENYTDELMEEMTALQEKLDAGDLWDIDSRIEMAMDALRCPPNDWPVDKLSGGEKRRVALARLLLSKPDMLLLDEPTNHLDAESVAWLQHHLEQFPGCVILVTHDRYFLDQVTKWTLELDRGKGIPYEGNYSAWLEQKAKRSAQEERENEGRQRAIARELEWVRSSPSARRSKSKARLAAYDQMVTEQENARGAQTFAQIQIPPGPRLGNLVIEAEGLAKSYGDKCLFKDLTFKLPPNGIVGVIGPNGAGKSTLFKLITGQEKPDAGDIRLGETVQLSYVDQSRDALDGKKTVWEEISGGLDVMVVGKREINSRAYVGSFNFKGGDQQKKVGLLSGGERNRVHLAKTLATGGNVILLDEPTNDLDVETLQALEAALEDFPGCAVVISHDRWFLDRLCTHILAFEGDSHVEWFEGNFEAYEEDKKRRLGADSLIPKRIKFQKFGR</sequence>
<keyword evidence="3 7" id="KW-0699">rRNA-binding</keyword>
<dbReference type="NCBIfam" id="NF008775">
    <property type="entry name" value="PRK11819.1"/>
    <property type="match status" value="1"/>
</dbReference>
<organism evidence="9 10">
    <name type="scientific">Peiella sedimenti</name>
    <dbReference type="NCBI Taxonomy" id="3061083"/>
    <lineage>
        <taxon>Bacteria</taxon>
        <taxon>Pseudomonadati</taxon>
        <taxon>Pseudomonadota</taxon>
        <taxon>Alphaproteobacteria</taxon>
        <taxon>Caulobacterales</taxon>
        <taxon>Caulobacteraceae</taxon>
        <taxon>Peiella</taxon>
    </lineage>
</organism>
<dbReference type="InterPro" id="IPR003439">
    <property type="entry name" value="ABC_transporter-like_ATP-bd"/>
</dbReference>
<evidence type="ECO:0000256" key="1">
    <source>
        <dbReference type="ARBA" id="ARBA00005868"/>
    </source>
</evidence>
<evidence type="ECO:0000313" key="9">
    <source>
        <dbReference type="EMBL" id="MDO1559733.1"/>
    </source>
</evidence>
<comment type="similarity">
    <text evidence="1 7">Belongs to the ABC transporter superfamily. ABCF family. Translational throttle EttA subfamily.</text>
</comment>
<keyword evidence="6 7" id="KW-0810">Translation regulation</keyword>
<keyword evidence="7" id="KW-0648">Protein biosynthesis</keyword>
<keyword evidence="5 7" id="KW-0067">ATP-binding</keyword>
<comment type="caution">
    <text evidence="7">Lacks conserved residue(s) required for the propagation of feature annotation.</text>
</comment>
<protein>
    <recommendedName>
        <fullName evidence="7">Energy-dependent translational throttle protein EttA</fullName>
        <ecNumber evidence="7">3.6.1.-</ecNumber>
    </recommendedName>
    <alternativeName>
        <fullName evidence="7">Translational regulatory factor EttA</fullName>
    </alternativeName>
</protein>
<comment type="caution">
    <text evidence="9">The sequence shown here is derived from an EMBL/GenBank/DDBJ whole genome shotgun (WGS) entry which is preliminary data.</text>
</comment>
<dbReference type="Proteomes" id="UP001169063">
    <property type="component" value="Unassembled WGS sequence"/>
</dbReference>